<accession>A0A8H5FDU1</accession>
<dbReference type="PANTHER" id="PTHR10655:SF17">
    <property type="entry name" value="LYSOPHOSPHOLIPASE-LIKE PROTEIN 1"/>
    <property type="match status" value="1"/>
</dbReference>
<dbReference type="GO" id="GO:0052689">
    <property type="term" value="F:carboxylic ester hydrolase activity"/>
    <property type="evidence" value="ECO:0007669"/>
    <property type="project" value="UniProtKB-KW"/>
</dbReference>
<dbReference type="EC" id="3.1.2.22" evidence="2"/>
<evidence type="ECO:0000256" key="2">
    <source>
        <dbReference type="ARBA" id="ARBA00012423"/>
    </source>
</evidence>
<dbReference type="GO" id="GO:0006631">
    <property type="term" value="P:fatty acid metabolic process"/>
    <property type="evidence" value="ECO:0007669"/>
    <property type="project" value="UniProtKB-KW"/>
</dbReference>
<keyword evidence="5" id="KW-0378">Hydrolase</keyword>
<evidence type="ECO:0000256" key="4">
    <source>
        <dbReference type="ARBA" id="ARBA00022487"/>
    </source>
</evidence>
<evidence type="ECO:0000256" key="9">
    <source>
        <dbReference type="ARBA" id="ARBA00047337"/>
    </source>
</evidence>
<evidence type="ECO:0000256" key="3">
    <source>
        <dbReference type="ARBA" id="ARBA00014923"/>
    </source>
</evidence>
<keyword evidence="6" id="KW-0443">Lipid metabolism</keyword>
<gene>
    <name evidence="11" type="ORF">D9611_002680</name>
</gene>
<comment type="catalytic activity">
    <reaction evidence="9">
        <text>S-hexadecanoyl-L-cysteinyl-[protein] + H2O = L-cysteinyl-[protein] + hexadecanoate + H(+)</text>
        <dbReference type="Rhea" id="RHEA:19233"/>
        <dbReference type="Rhea" id="RHEA-COMP:10131"/>
        <dbReference type="Rhea" id="RHEA-COMP:11032"/>
        <dbReference type="ChEBI" id="CHEBI:7896"/>
        <dbReference type="ChEBI" id="CHEBI:15377"/>
        <dbReference type="ChEBI" id="CHEBI:15378"/>
        <dbReference type="ChEBI" id="CHEBI:29950"/>
        <dbReference type="ChEBI" id="CHEBI:74151"/>
        <dbReference type="EC" id="3.1.2.22"/>
    </reaction>
</comment>
<feature type="domain" description="Phospholipase/carboxylesterase/thioesterase" evidence="10">
    <location>
        <begin position="9"/>
        <end position="231"/>
    </location>
</feature>
<comment type="function">
    <text evidence="7">Hydrolyzes fatty acids from S-acylated cysteine residues in proteins with a strong preference for palmitoylated G-alpha proteins over other acyl substrates. Mediates the deacylation of G-alpha proteins such as GPA1 in vivo, but has weak or no activity toward palmitoylated Ras proteins. Has weak lysophospholipase activity in vitro; however such activity may not exist in vivo.</text>
</comment>
<dbReference type="EMBL" id="JAACJK010000109">
    <property type="protein sequence ID" value="KAF5333101.1"/>
    <property type="molecule type" value="Genomic_DNA"/>
</dbReference>
<evidence type="ECO:0000256" key="8">
    <source>
        <dbReference type="ARBA" id="ARBA00031195"/>
    </source>
</evidence>
<reference evidence="11 12" key="1">
    <citation type="journal article" date="2020" name="ISME J.">
        <title>Uncovering the hidden diversity of litter-decomposition mechanisms in mushroom-forming fungi.</title>
        <authorList>
            <person name="Floudas D."/>
            <person name="Bentzer J."/>
            <person name="Ahren D."/>
            <person name="Johansson T."/>
            <person name="Persson P."/>
            <person name="Tunlid A."/>
        </authorList>
    </citation>
    <scope>NUCLEOTIDE SEQUENCE [LARGE SCALE GENOMIC DNA]</scope>
    <source>
        <strain evidence="11 12">CBS 175.51</strain>
    </source>
</reference>
<dbReference type="PANTHER" id="PTHR10655">
    <property type="entry name" value="LYSOPHOSPHOLIPASE-RELATED"/>
    <property type="match status" value="1"/>
</dbReference>
<evidence type="ECO:0000256" key="1">
    <source>
        <dbReference type="ARBA" id="ARBA00006499"/>
    </source>
</evidence>
<dbReference type="InterPro" id="IPR050565">
    <property type="entry name" value="LYPA1-2/EST-like"/>
</dbReference>
<dbReference type="Pfam" id="PF02230">
    <property type="entry name" value="Abhydrolase_2"/>
    <property type="match status" value="1"/>
</dbReference>
<evidence type="ECO:0000256" key="7">
    <source>
        <dbReference type="ARBA" id="ARBA00029392"/>
    </source>
</evidence>
<dbReference type="Gene3D" id="3.40.50.1820">
    <property type="entry name" value="alpha/beta hydrolase"/>
    <property type="match status" value="1"/>
</dbReference>
<evidence type="ECO:0000313" key="11">
    <source>
        <dbReference type="EMBL" id="KAF5333101.1"/>
    </source>
</evidence>
<protein>
    <recommendedName>
        <fullName evidence="3">Acyl-protein thioesterase 1</fullName>
        <ecNumber evidence="2">3.1.2.22</ecNumber>
    </recommendedName>
    <alternativeName>
        <fullName evidence="8">Palmitoyl-protein hydrolase</fullName>
    </alternativeName>
</protein>
<keyword evidence="12" id="KW-1185">Reference proteome</keyword>
<comment type="caution">
    <text evidence="11">The sequence shown here is derived from an EMBL/GenBank/DDBJ whole genome shotgun (WGS) entry which is preliminary data.</text>
</comment>
<dbReference type="Proteomes" id="UP000541558">
    <property type="component" value="Unassembled WGS sequence"/>
</dbReference>
<proteinExistence type="inferred from homology"/>
<dbReference type="AlphaFoldDB" id="A0A8H5FDU1"/>
<keyword evidence="6" id="KW-0276">Fatty acid metabolism</keyword>
<keyword evidence="4" id="KW-0719">Serine esterase</keyword>
<name>A0A8H5FDU1_9AGAR</name>
<dbReference type="SUPFAM" id="SSF53474">
    <property type="entry name" value="alpha/beta-Hydrolases"/>
    <property type="match status" value="1"/>
</dbReference>
<dbReference type="GO" id="GO:0008474">
    <property type="term" value="F:palmitoyl-(protein) hydrolase activity"/>
    <property type="evidence" value="ECO:0007669"/>
    <property type="project" value="UniProtKB-EC"/>
</dbReference>
<dbReference type="InterPro" id="IPR029058">
    <property type="entry name" value="AB_hydrolase_fold"/>
</dbReference>
<evidence type="ECO:0000313" key="12">
    <source>
        <dbReference type="Proteomes" id="UP000541558"/>
    </source>
</evidence>
<evidence type="ECO:0000259" key="10">
    <source>
        <dbReference type="Pfam" id="PF02230"/>
    </source>
</evidence>
<dbReference type="InterPro" id="IPR003140">
    <property type="entry name" value="PLipase/COase/thioEstase"/>
</dbReference>
<dbReference type="GO" id="GO:0005737">
    <property type="term" value="C:cytoplasm"/>
    <property type="evidence" value="ECO:0007669"/>
    <property type="project" value="TreeGrafter"/>
</dbReference>
<organism evidence="11 12">
    <name type="scientific">Ephemerocybe angulata</name>
    <dbReference type="NCBI Taxonomy" id="980116"/>
    <lineage>
        <taxon>Eukaryota</taxon>
        <taxon>Fungi</taxon>
        <taxon>Dikarya</taxon>
        <taxon>Basidiomycota</taxon>
        <taxon>Agaricomycotina</taxon>
        <taxon>Agaricomycetes</taxon>
        <taxon>Agaricomycetidae</taxon>
        <taxon>Agaricales</taxon>
        <taxon>Agaricineae</taxon>
        <taxon>Psathyrellaceae</taxon>
        <taxon>Ephemerocybe</taxon>
    </lineage>
</organism>
<evidence type="ECO:0000256" key="6">
    <source>
        <dbReference type="ARBA" id="ARBA00022832"/>
    </source>
</evidence>
<evidence type="ECO:0000256" key="5">
    <source>
        <dbReference type="ARBA" id="ARBA00022801"/>
    </source>
</evidence>
<comment type="similarity">
    <text evidence="1">Belongs to the AB hydrolase superfamily. AB hydrolase 2 family.</text>
</comment>
<dbReference type="OrthoDB" id="2418081at2759"/>
<sequence>MALAALKKIVIPARTKHTATVIFVHGLGDTGHGLKPLADMFREDPALHHVKWVLPHSPIRTVTANMGIEMPSWFDIYSFGFNTEEDEKAMLESASSINQLITAEVDDGIEPGRIILGGFSQGGTMSILTGLTGERKLGGICVLSGWLPLRNKFKSMAGPHVSSTPIFWGHGAIDPLVTMQMTKDSVEFLTKTLGIPEADTSGTPKGLEYHRYENLGHSTTHQELEDIKAWLIKAVPDSTDATAPST</sequence>